<dbReference type="InterPro" id="IPR036291">
    <property type="entry name" value="NAD(P)-bd_dom_sf"/>
</dbReference>
<dbReference type="PROSITE" id="PS00061">
    <property type="entry name" value="ADH_SHORT"/>
    <property type="match status" value="1"/>
</dbReference>
<evidence type="ECO:0000256" key="1">
    <source>
        <dbReference type="ARBA" id="ARBA00006484"/>
    </source>
</evidence>
<comment type="similarity">
    <text evidence="1 3">Belongs to the short-chain dehydrogenases/reductases (SDR) family.</text>
</comment>
<dbReference type="PANTHER" id="PTHR43976">
    <property type="entry name" value="SHORT CHAIN DEHYDROGENASE"/>
    <property type="match status" value="1"/>
</dbReference>
<dbReference type="CDD" id="cd05374">
    <property type="entry name" value="17beta-HSD-like_SDR_c"/>
    <property type="match status" value="1"/>
</dbReference>
<evidence type="ECO:0000313" key="5">
    <source>
        <dbReference type="Proteomes" id="UP000198393"/>
    </source>
</evidence>
<dbReference type="InterPro" id="IPR051911">
    <property type="entry name" value="SDR_oxidoreductase"/>
</dbReference>
<dbReference type="InterPro" id="IPR020904">
    <property type="entry name" value="Sc_DH/Rdtase_CS"/>
</dbReference>
<dbReference type="PANTHER" id="PTHR43976:SF16">
    <property type="entry name" value="SHORT-CHAIN DEHYDROGENASE_REDUCTASE FAMILY PROTEIN"/>
    <property type="match status" value="1"/>
</dbReference>
<dbReference type="GO" id="GO:0016491">
    <property type="term" value="F:oxidoreductase activity"/>
    <property type="evidence" value="ECO:0007669"/>
    <property type="project" value="UniProtKB-KW"/>
</dbReference>
<dbReference type="PRINTS" id="PR00081">
    <property type="entry name" value="GDHRDH"/>
</dbReference>
<sequence length="286" mass="31541">MSKRVWLITGCSTGFGRELVKIVSEMGEVAIGTVRKQEQVKDLEAINPKLVKGVVLDVQKQDTINQASQFIEKEFGRLDVLVNNAGYGSLGPIEETSEEEIQRQFDVNVFGCVRMIKLALPFMRKQRSGHILNITSIAGLNGFPGVGIYNGSKFALEGIGEALAAETKHIGIHVTNIEPGPFRTDWAGRSATFNESSIDEYNETAAKNMNTIREGSGNQIGDPVRAAKAMYEVTTLENPPVHLPLGAPAYKRVGIRLQEFKEEIDAFRHIGKPTDYTEEELSKMDS</sequence>
<dbReference type="OrthoDB" id="9786056at2"/>
<evidence type="ECO:0000256" key="3">
    <source>
        <dbReference type="RuleBase" id="RU000363"/>
    </source>
</evidence>
<evidence type="ECO:0000313" key="4">
    <source>
        <dbReference type="EMBL" id="SNS85859.1"/>
    </source>
</evidence>
<gene>
    <name evidence="4" type="ORF">SAMN05421640_1554</name>
</gene>
<dbReference type="Gene3D" id="3.40.50.720">
    <property type="entry name" value="NAD(P)-binding Rossmann-like Domain"/>
    <property type="match status" value="1"/>
</dbReference>
<keyword evidence="2" id="KW-0560">Oxidoreductase</keyword>
<reference evidence="4 5" key="1">
    <citation type="submission" date="2017-06" db="EMBL/GenBank/DDBJ databases">
        <authorList>
            <person name="Kim H.J."/>
            <person name="Triplett B.A."/>
        </authorList>
    </citation>
    <scope>NUCLEOTIDE SEQUENCE [LARGE SCALE GENOMIC DNA]</scope>
    <source>
        <strain evidence="4 5">DSM 19307</strain>
    </source>
</reference>
<accession>A0A239HX11</accession>
<dbReference type="Proteomes" id="UP000198393">
    <property type="component" value="Unassembled WGS sequence"/>
</dbReference>
<name>A0A239HX11_EKHLU</name>
<dbReference type="EMBL" id="FZPD01000002">
    <property type="protein sequence ID" value="SNS85859.1"/>
    <property type="molecule type" value="Genomic_DNA"/>
</dbReference>
<dbReference type="RefSeq" id="WP_089356276.1">
    <property type="nucleotide sequence ID" value="NZ_FZPD01000002.1"/>
</dbReference>
<dbReference type="SUPFAM" id="SSF51735">
    <property type="entry name" value="NAD(P)-binding Rossmann-fold domains"/>
    <property type="match status" value="1"/>
</dbReference>
<dbReference type="InterPro" id="IPR002347">
    <property type="entry name" value="SDR_fam"/>
</dbReference>
<protein>
    <submittedName>
        <fullName evidence="4">NADP-dependent 3-hydroxy acid dehydrogenase YdfG</fullName>
    </submittedName>
</protein>
<proteinExistence type="inferred from homology"/>
<keyword evidence="5" id="KW-1185">Reference proteome</keyword>
<evidence type="ECO:0000256" key="2">
    <source>
        <dbReference type="ARBA" id="ARBA00023002"/>
    </source>
</evidence>
<dbReference type="PRINTS" id="PR00080">
    <property type="entry name" value="SDRFAMILY"/>
</dbReference>
<organism evidence="4 5">
    <name type="scientific">Ekhidna lutea</name>
    <dbReference type="NCBI Taxonomy" id="447679"/>
    <lineage>
        <taxon>Bacteria</taxon>
        <taxon>Pseudomonadati</taxon>
        <taxon>Bacteroidota</taxon>
        <taxon>Cytophagia</taxon>
        <taxon>Cytophagales</taxon>
        <taxon>Reichenbachiellaceae</taxon>
        <taxon>Ekhidna</taxon>
    </lineage>
</organism>
<dbReference type="NCBIfam" id="NF004824">
    <property type="entry name" value="PRK06180.1"/>
    <property type="match status" value="1"/>
</dbReference>
<dbReference type="AlphaFoldDB" id="A0A239HX11"/>
<dbReference type="Pfam" id="PF00106">
    <property type="entry name" value="adh_short"/>
    <property type="match status" value="1"/>
</dbReference>